<name>A0A5B3GYR4_9BACT</name>
<dbReference type="EMBL" id="VVXJ01000003">
    <property type="protein sequence ID" value="KAA2377749.1"/>
    <property type="molecule type" value="Genomic_DNA"/>
</dbReference>
<evidence type="ECO:0000313" key="3">
    <source>
        <dbReference type="Proteomes" id="UP000322658"/>
    </source>
</evidence>
<evidence type="ECO:0000313" key="2">
    <source>
        <dbReference type="EMBL" id="KAA2377749.1"/>
    </source>
</evidence>
<evidence type="ECO:0000256" key="1">
    <source>
        <dbReference type="SAM" id="SignalP"/>
    </source>
</evidence>
<proteinExistence type="predicted"/>
<comment type="caution">
    <text evidence="2">The sequence shown here is derived from an EMBL/GenBank/DDBJ whole genome shotgun (WGS) entry which is preliminary data.</text>
</comment>
<organism evidence="2 3">
    <name type="scientific">Alistipes shahii</name>
    <dbReference type="NCBI Taxonomy" id="328814"/>
    <lineage>
        <taxon>Bacteria</taxon>
        <taxon>Pseudomonadati</taxon>
        <taxon>Bacteroidota</taxon>
        <taxon>Bacteroidia</taxon>
        <taxon>Bacteroidales</taxon>
        <taxon>Rikenellaceae</taxon>
        <taxon>Alistipes</taxon>
    </lineage>
</organism>
<dbReference type="RefSeq" id="WP_022062542.1">
    <property type="nucleotide sequence ID" value="NZ_CATVWL010000006.1"/>
</dbReference>
<gene>
    <name evidence="2" type="ORF">F2Y07_02410</name>
</gene>
<dbReference type="InterPro" id="IPR029045">
    <property type="entry name" value="ClpP/crotonase-like_dom_sf"/>
</dbReference>
<feature type="chain" id="PRO_5022741074" description="Peptidase S41" evidence="1">
    <location>
        <begin position="19"/>
        <end position="411"/>
    </location>
</feature>
<dbReference type="SUPFAM" id="SSF52096">
    <property type="entry name" value="ClpP/crotonase"/>
    <property type="match status" value="1"/>
</dbReference>
<protein>
    <recommendedName>
        <fullName evidence="4">Peptidase S41</fullName>
    </recommendedName>
</protein>
<dbReference type="AlphaFoldDB" id="A0A5B3GYR4"/>
<keyword evidence="1" id="KW-0732">Signal</keyword>
<sequence>MKKLLLLLLCTCMQAAFAQSGKIDWKADLEFLTKELPEKHCNFFTARSKGEFVSGIEAIKAESERLTDFQVALKTQQLIARFGDSHTMLQFFQLIDQTQILPLGTLWVSDGLYITKTTPENKEILGLRIVAINDTPIATVIDSLSTLFTIDNQAIVKSIVPETVMSLQALEHFGFADSRQVKLMLSDGKTQVVKPIHPDNAFVNFRPDSLAFATANRKVLFTSRYFPEDRIYYMLYNKCHSRELAAERGDAEAAQKLPSFEAFTRKAFETLNDKPVDKLIFDMRYNGGGNSSQGTEFVERLAQALKQHPQVAVYVVLGRDTFSSAILNAMDFKQLTNAVFVGEETAGKPNHFGEVRSFQLPSSKVLVNYSTKYFKRSEKEIETIEPDMSIEMSFADFKKGVDPVFEWIKAQ</sequence>
<evidence type="ECO:0008006" key="4">
    <source>
        <dbReference type="Google" id="ProtNLM"/>
    </source>
</evidence>
<reference evidence="2 3" key="1">
    <citation type="journal article" date="2019" name="Nat. Med.">
        <title>A library of human gut bacterial isolates paired with longitudinal multiomics data enables mechanistic microbiome research.</title>
        <authorList>
            <person name="Poyet M."/>
            <person name="Groussin M."/>
            <person name="Gibbons S.M."/>
            <person name="Avila-Pacheco J."/>
            <person name="Jiang X."/>
            <person name="Kearney S.M."/>
            <person name="Perrotta A.R."/>
            <person name="Berdy B."/>
            <person name="Zhao S."/>
            <person name="Lieberman T.D."/>
            <person name="Swanson P.K."/>
            <person name="Smith M."/>
            <person name="Roesemann S."/>
            <person name="Alexander J.E."/>
            <person name="Rich S.A."/>
            <person name="Livny J."/>
            <person name="Vlamakis H."/>
            <person name="Clish C."/>
            <person name="Bullock K."/>
            <person name="Deik A."/>
            <person name="Scott J."/>
            <person name="Pierce K.A."/>
            <person name="Xavier R.J."/>
            <person name="Alm E.J."/>
        </authorList>
    </citation>
    <scope>NUCLEOTIDE SEQUENCE [LARGE SCALE GENOMIC DNA]</scope>
    <source>
        <strain evidence="2 3">BIOML-A1</strain>
    </source>
</reference>
<dbReference type="Proteomes" id="UP000322658">
    <property type="component" value="Unassembled WGS sequence"/>
</dbReference>
<dbReference type="Gene3D" id="3.90.226.10">
    <property type="entry name" value="2-enoyl-CoA Hydratase, Chain A, domain 1"/>
    <property type="match status" value="1"/>
</dbReference>
<feature type="signal peptide" evidence="1">
    <location>
        <begin position="1"/>
        <end position="18"/>
    </location>
</feature>
<accession>A0A5B3GYR4</accession>